<evidence type="ECO:0000313" key="2">
    <source>
        <dbReference type="EMBL" id="CAD7399989.1"/>
    </source>
</evidence>
<organism evidence="2">
    <name type="scientific">Timema cristinae</name>
    <name type="common">Walking stick</name>
    <dbReference type="NCBI Taxonomy" id="61476"/>
    <lineage>
        <taxon>Eukaryota</taxon>
        <taxon>Metazoa</taxon>
        <taxon>Ecdysozoa</taxon>
        <taxon>Arthropoda</taxon>
        <taxon>Hexapoda</taxon>
        <taxon>Insecta</taxon>
        <taxon>Pterygota</taxon>
        <taxon>Neoptera</taxon>
        <taxon>Polyneoptera</taxon>
        <taxon>Phasmatodea</taxon>
        <taxon>Timematodea</taxon>
        <taxon>Timematoidea</taxon>
        <taxon>Timematidae</taxon>
        <taxon>Timema</taxon>
    </lineage>
</organism>
<protein>
    <submittedName>
        <fullName evidence="2">Uncharacterized protein</fullName>
    </submittedName>
</protein>
<proteinExistence type="predicted"/>
<name>A0A7R9GZ34_TIMCR</name>
<gene>
    <name evidence="2" type="ORF">TCEB3V08_LOCUS5301</name>
</gene>
<evidence type="ECO:0000256" key="1">
    <source>
        <dbReference type="SAM" id="MobiDB-lite"/>
    </source>
</evidence>
<accession>A0A7R9GZ34</accession>
<dbReference type="AlphaFoldDB" id="A0A7R9GZ34"/>
<sequence>MTLIRTPVKKRCSKGKSAERQVEAIRGILSRKGRVSCAEDVGLQGTREKIRNAGDPPREGSTGTCSKIQGLRLLNRTGPDNTEGRIVATFVYQYKQFFDCQNLHGDQRIALRVRTGTTNNVDVRVTEFFHLDLSSLEIFWKYLTFVDVDALFLFYLGVTVLCVSERYPPTRRLILSLPSLVISLQATTATPPRGDEGSVGPRAKIGSFANATD</sequence>
<feature type="region of interest" description="Disordered" evidence="1">
    <location>
        <begin position="188"/>
        <end position="213"/>
    </location>
</feature>
<dbReference type="EMBL" id="OC317975">
    <property type="protein sequence ID" value="CAD7399989.1"/>
    <property type="molecule type" value="Genomic_DNA"/>
</dbReference>
<reference evidence="2" key="1">
    <citation type="submission" date="2020-11" db="EMBL/GenBank/DDBJ databases">
        <authorList>
            <person name="Tran Van P."/>
        </authorList>
    </citation>
    <scope>NUCLEOTIDE SEQUENCE</scope>
</reference>